<protein>
    <recommendedName>
        <fullName evidence="9">Multidrug-efflux transporter</fullName>
    </recommendedName>
</protein>
<keyword evidence="3" id="KW-0050">Antiport</keyword>
<gene>
    <name evidence="11" type="primary">norM</name>
    <name evidence="11" type="ORF">Pla108_08520</name>
</gene>
<evidence type="ECO:0000256" key="9">
    <source>
        <dbReference type="ARBA" id="ARBA00031636"/>
    </source>
</evidence>
<evidence type="ECO:0000256" key="6">
    <source>
        <dbReference type="ARBA" id="ARBA00022989"/>
    </source>
</evidence>
<evidence type="ECO:0000313" key="12">
    <source>
        <dbReference type="Proteomes" id="UP000317421"/>
    </source>
</evidence>
<evidence type="ECO:0000256" key="8">
    <source>
        <dbReference type="ARBA" id="ARBA00023136"/>
    </source>
</evidence>
<evidence type="ECO:0000256" key="2">
    <source>
        <dbReference type="ARBA" id="ARBA00022448"/>
    </source>
</evidence>
<reference evidence="11 12" key="1">
    <citation type="submission" date="2019-02" db="EMBL/GenBank/DDBJ databases">
        <title>Deep-cultivation of Planctomycetes and their phenomic and genomic characterization uncovers novel biology.</title>
        <authorList>
            <person name="Wiegand S."/>
            <person name="Jogler M."/>
            <person name="Boedeker C."/>
            <person name="Pinto D."/>
            <person name="Vollmers J."/>
            <person name="Rivas-Marin E."/>
            <person name="Kohn T."/>
            <person name="Peeters S.H."/>
            <person name="Heuer A."/>
            <person name="Rast P."/>
            <person name="Oberbeckmann S."/>
            <person name="Bunk B."/>
            <person name="Jeske O."/>
            <person name="Meyerdierks A."/>
            <person name="Storesund J.E."/>
            <person name="Kallscheuer N."/>
            <person name="Luecker S."/>
            <person name="Lage O.M."/>
            <person name="Pohl T."/>
            <person name="Merkel B.J."/>
            <person name="Hornburger P."/>
            <person name="Mueller R.-W."/>
            <person name="Bruemmer F."/>
            <person name="Labrenz M."/>
            <person name="Spormann A.M."/>
            <person name="Op Den Camp H."/>
            <person name="Overmann J."/>
            <person name="Amann R."/>
            <person name="Jetten M.S.M."/>
            <person name="Mascher T."/>
            <person name="Medema M.H."/>
            <person name="Devos D.P."/>
            <person name="Kaster A.-K."/>
            <person name="Ovreas L."/>
            <person name="Rohde M."/>
            <person name="Galperin M.Y."/>
            <person name="Jogler C."/>
        </authorList>
    </citation>
    <scope>NUCLEOTIDE SEQUENCE [LARGE SCALE GENOMIC DNA]</scope>
    <source>
        <strain evidence="11 12">Pla108</strain>
    </source>
</reference>
<dbReference type="CDD" id="cd13133">
    <property type="entry name" value="MATE_like_7"/>
    <property type="match status" value="1"/>
</dbReference>
<feature type="transmembrane region" description="Helical" evidence="10">
    <location>
        <begin position="259"/>
        <end position="285"/>
    </location>
</feature>
<feature type="transmembrane region" description="Helical" evidence="10">
    <location>
        <begin position="417"/>
        <end position="437"/>
    </location>
</feature>
<evidence type="ECO:0000256" key="3">
    <source>
        <dbReference type="ARBA" id="ARBA00022449"/>
    </source>
</evidence>
<dbReference type="GO" id="GO:0005886">
    <property type="term" value="C:plasma membrane"/>
    <property type="evidence" value="ECO:0007669"/>
    <property type="project" value="UniProtKB-SubCell"/>
</dbReference>
<dbReference type="GO" id="GO:0015297">
    <property type="term" value="F:antiporter activity"/>
    <property type="evidence" value="ECO:0007669"/>
    <property type="project" value="UniProtKB-KW"/>
</dbReference>
<dbReference type="InterPro" id="IPR050222">
    <property type="entry name" value="MATE_MdtK"/>
</dbReference>
<evidence type="ECO:0000256" key="10">
    <source>
        <dbReference type="SAM" id="Phobius"/>
    </source>
</evidence>
<organism evidence="11 12">
    <name type="scientific">Botrimarina colliarenosi</name>
    <dbReference type="NCBI Taxonomy" id="2528001"/>
    <lineage>
        <taxon>Bacteria</taxon>
        <taxon>Pseudomonadati</taxon>
        <taxon>Planctomycetota</taxon>
        <taxon>Planctomycetia</taxon>
        <taxon>Pirellulales</taxon>
        <taxon>Lacipirellulaceae</taxon>
        <taxon>Botrimarina</taxon>
    </lineage>
</organism>
<keyword evidence="4" id="KW-1003">Cell membrane</keyword>
<feature type="transmembrane region" description="Helical" evidence="10">
    <location>
        <begin position="102"/>
        <end position="124"/>
    </location>
</feature>
<feature type="transmembrane region" description="Helical" evidence="10">
    <location>
        <begin position="342"/>
        <end position="367"/>
    </location>
</feature>
<evidence type="ECO:0000256" key="4">
    <source>
        <dbReference type="ARBA" id="ARBA00022475"/>
    </source>
</evidence>
<keyword evidence="7" id="KW-0406">Ion transport</keyword>
<keyword evidence="12" id="KW-1185">Reference proteome</keyword>
<keyword evidence="5 10" id="KW-0812">Transmembrane</keyword>
<dbReference type="PANTHER" id="PTHR43298:SF2">
    <property type="entry name" value="FMN_FAD EXPORTER YEEO-RELATED"/>
    <property type="match status" value="1"/>
</dbReference>
<dbReference type="PIRSF" id="PIRSF006603">
    <property type="entry name" value="DinF"/>
    <property type="match status" value="1"/>
</dbReference>
<feature type="transmembrane region" description="Helical" evidence="10">
    <location>
        <begin position="443"/>
        <end position="467"/>
    </location>
</feature>
<comment type="subcellular location">
    <subcellularLocation>
        <location evidence="1">Cell membrane</location>
        <topology evidence="1">Multi-pass membrane protein</topology>
    </subcellularLocation>
</comment>
<dbReference type="InterPro" id="IPR002528">
    <property type="entry name" value="MATE_fam"/>
</dbReference>
<dbReference type="RefSeq" id="WP_146443311.1">
    <property type="nucleotide sequence ID" value="NZ_SJPR01000001.1"/>
</dbReference>
<name>A0A5C6AJV1_9BACT</name>
<dbReference type="InterPro" id="IPR048279">
    <property type="entry name" value="MdtK-like"/>
</dbReference>
<dbReference type="OrthoDB" id="9805232at2"/>
<proteinExistence type="predicted"/>
<feature type="transmembrane region" description="Helical" evidence="10">
    <location>
        <begin position="26"/>
        <end position="46"/>
    </location>
</feature>
<feature type="transmembrane region" description="Helical" evidence="10">
    <location>
        <begin position="144"/>
        <end position="165"/>
    </location>
</feature>
<dbReference type="NCBIfam" id="TIGR00797">
    <property type="entry name" value="matE"/>
    <property type="match status" value="1"/>
</dbReference>
<keyword evidence="6 10" id="KW-1133">Transmembrane helix</keyword>
<feature type="transmembrane region" description="Helical" evidence="10">
    <location>
        <begin position="387"/>
        <end position="405"/>
    </location>
</feature>
<feature type="transmembrane region" description="Helical" evidence="10">
    <location>
        <begin position="58"/>
        <end position="82"/>
    </location>
</feature>
<evidence type="ECO:0000256" key="5">
    <source>
        <dbReference type="ARBA" id="ARBA00022692"/>
    </source>
</evidence>
<feature type="transmembrane region" description="Helical" evidence="10">
    <location>
        <begin position="297"/>
        <end position="321"/>
    </location>
</feature>
<dbReference type="Proteomes" id="UP000317421">
    <property type="component" value="Unassembled WGS sequence"/>
</dbReference>
<feature type="transmembrane region" description="Helical" evidence="10">
    <location>
        <begin position="213"/>
        <end position="238"/>
    </location>
</feature>
<keyword evidence="2" id="KW-0813">Transport</keyword>
<accession>A0A5C6AJV1</accession>
<feature type="transmembrane region" description="Helical" evidence="10">
    <location>
        <begin position="172"/>
        <end position="193"/>
    </location>
</feature>
<sequence length="492" mass="53138">MSETNTANETLSPTGWWSRPGGGREVLSVAAPLVVSSLSWTVMTFVDRMFLNHWSGAAMAAAFVASMIWFAALCLPLGICSYTSTFVAQYHGSAQPRRIGPAVWQGVWFALAASPFLLAAIPFADAIFLAAGHAPSDVELEGRYFAILCYGAPGMLLAQSLSSFYSGRGKTVVVMIVDSVFAILNVLLDWWWIFGLTVAWGDETLEVFPAWGIAGAGWATVTATWLKAATYLLIFVLPRYRAEFGTGHAIFDVKLFRRLLYFGGPAGVQMLLDVLGFTVFVVLVGRLGSVENEATSLTFSISSLAFMPVFGIGLAVSILVGQHLGEDRDRVAAQATWTALHVSWAYMALVSIGLVFFPQLFLSGFFAGEPMSGDLTTRAAVESTALVLLRFVAAYNFLDAMAIVFVSALKGAGDTRFILLTSLVMALALGLLTWLMVDVAHAGLYGCWGVISAWVGTIGMVFLLRFLNGSWRSMRVIEPKLVEPESDAGEFA</sequence>
<evidence type="ECO:0000256" key="7">
    <source>
        <dbReference type="ARBA" id="ARBA00023065"/>
    </source>
</evidence>
<evidence type="ECO:0000313" key="11">
    <source>
        <dbReference type="EMBL" id="TWT99909.1"/>
    </source>
</evidence>
<comment type="caution">
    <text evidence="11">The sequence shown here is derived from an EMBL/GenBank/DDBJ whole genome shotgun (WGS) entry which is preliminary data.</text>
</comment>
<dbReference type="GO" id="GO:0006811">
    <property type="term" value="P:monoatomic ion transport"/>
    <property type="evidence" value="ECO:0007669"/>
    <property type="project" value="UniProtKB-KW"/>
</dbReference>
<keyword evidence="8 10" id="KW-0472">Membrane</keyword>
<dbReference type="PANTHER" id="PTHR43298">
    <property type="entry name" value="MULTIDRUG RESISTANCE PROTEIN NORM-RELATED"/>
    <property type="match status" value="1"/>
</dbReference>
<dbReference type="EMBL" id="SJPR01000001">
    <property type="protein sequence ID" value="TWT99909.1"/>
    <property type="molecule type" value="Genomic_DNA"/>
</dbReference>
<evidence type="ECO:0000256" key="1">
    <source>
        <dbReference type="ARBA" id="ARBA00004651"/>
    </source>
</evidence>
<dbReference type="AlphaFoldDB" id="A0A5C6AJV1"/>
<dbReference type="Pfam" id="PF01554">
    <property type="entry name" value="MatE"/>
    <property type="match status" value="2"/>
</dbReference>
<dbReference type="GO" id="GO:0042910">
    <property type="term" value="F:xenobiotic transmembrane transporter activity"/>
    <property type="evidence" value="ECO:0007669"/>
    <property type="project" value="InterPro"/>
</dbReference>